<reference evidence="12 13" key="1">
    <citation type="journal article" date="2021" name="Sci. Rep.">
        <title>Genome sequencing of the multicellular alga Astrephomene provides insights into convergent evolution of germ-soma differentiation.</title>
        <authorList>
            <person name="Yamashita S."/>
            <person name="Yamamoto K."/>
            <person name="Matsuzaki R."/>
            <person name="Suzuki S."/>
            <person name="Yamaguchi H."/>
            <person name="Hirooka S."/>
            <person name="Minakuchi Y."/>
            <person name="Miyagishima S."/>
            <person name="Kawachi M."/>
            <person name="Toyoda A."/>
            <person name="Nozaki H."/>
        </authorList>
    </citation>
    <scope>NUCLEOTIDE SEQUENCE [LARGE SCALE GENOMIC DNA]</scope>
    <source>
        <strain evidence="12 13">NIES-4017</strain>
    </source>
</reference>
<feature type="domain" description="Carbohydrate kinase FGGY C-terminal" evidence="11">
    <location>
        <begin position="256"/>
        <end position="438"/>
    </location>
</feature>
<dbReference type="InterPro" id="IPR043129">
    <property type="entry name" value="ATPase_NBD"/>
</dbReference>
<dbReference type="InterPro" id="IPR018485">
    <property type="entry name" value="FGGY_C"/>
</dbReference>
<proteinExistence type="inferred from homology"/>
<evidence type="ECO:0000256" key="4">
    <source>
        <dbReference type="ARBA" id="ARBA00022629"/>
    </source>
</evidence>
<dbReference type="Gene3D" id="3.30.420.40">
    <property type="match status" value="2"/>
</dbReference>
<evidence type="ECO:0000313" key="13">
    <source>
        <dbReference type="Proteomes" id="UP001054857"/>
    </source>
</evidence>
<dbReference type="Proteomes" id="UP001054857">
    <property type="component" value="Unassembled WGS sequence"/>
</dbReference>
<dbReference type="GO" id="GO:0042732">
    <property type="term" value="P:D-xylose metabolic process"/>
    <property type="evidence" value="ECO:0007669"/>
    <property type="project" value="UniProtKB-KW"/>
</dbReference>
<dbReference type="EMBL" id="BMAR01000017">
    <property type="protein sequence ID" value="GFR47148.1"/>
    <property type="molecule type" value="Genomic_DNA"/>
</dbReference>
<sequence>SSYTTMTDVVLGLDVGTQGLKAVLYDLQTHQIVAKGSSTYEIISTTIPGRAEQDPATWLQAVKEATLQALAGLDTSRVVGIGVSGQQHGLVVLDDDGQVLRPAKLWCDTESAEEAKELSQKLGWTLVPSFTITKLLWLKRHEPDVFDRVRCVLLPHDYVNMWLTGQRVMECGDASGTGVLDVASRQWDEAAMAAVDDRLYRLFPPLVSSPNMAIGTLLPEVATQLGLPAGIPVAPGSGDNAMSALGAGAAGDGATVMSLGTSGTIFAKSPSPILDPSGVICPFCDATGAYLPLLCTLNCTRVLEEVREAFQLDHEQLTQLAAREPPGCCGVTWLPYLMGERTPCWPHASGALLGLRPGCLRPGLLYRAAIEGATLSLLSGFRRMTAAGLRPSPQLRLVGGGARNPLWRQVVADAFQMRVVLPAEPDSAALGAALQAAAVVTGVSVAEYVTQYPPPLVEEVVEPNMEHKQAYENALAKFEALGAQLFAV</sequence>
<evidence type="ECO:0000256" key="6">
    <source>
        <dbReference type="ARBA" id="ARBA00022741"/>
    </source>
</evidence>
<protein>
    <recommendedName>
        <fullName evidence="3">glycerol kinase</fullName>
        <ecNumber evidence="3">2.7.1.30</ecNumber>
    </recommendedName>
</protein>
<dbReference type="InterPro" id="IPR000577">
    <property type="entry name" value="Carb_kinase_FGGY"/>
</dbReference>
<dbReference type="InterPro" id="IPR050406">
    <property type="entry name" value="FGGY_Carb_Kinase"/>
</dbReference>
<evidence type="ECO:0000256" key="8">
    <source>
        <dbReference type="ARBA" id="ARBA00022840"/>
    </source>
</evidence>
<dbReference type="PIRSF" id="PIRSF000538">
    <property type="entry name" value="GlpK"/>
    <property type="match status" value="1"/>
</dbReference>
<evidence type="ECO:0000256" key="9">
    <source>
        <dbReference type="ARBA" id="ARBA00023277"/>
    </source>
</evidence>
<dbReference type="PANTHER" id="PTHR43095">
    <property type="entry name" value="SUGAR KINASE"/>
    <property type="match status" value="1"/>
</dbReference>
<evidence type="ECO:0000313" key="12">
    <source>
        <dbReference type="EMBL" id="GFR47148.1"/>
    </source>
</evidence>
<keyword evidence="5" id="KW-0808">Transferase</keyword>
<name>A0AAD3HNH3_9CHLO</name>
<feature type="non-terminal residue" evidence="12">
    <location>
        <position position="1"/>
    </location>
</feature>
<evidence type="ECO:0000256" key="3">
    <source>
        <dbReference type="ARBA" id="ARBA00012099"/>
    </source>
</evidence>
<feature type="domain" description="Carbohydrate kinase FGGY N-terminal" evidence="10">
    <location>
        <begin position="9"/>
        <end position="246"/>
    </location>
</feature>
<evidence type="ECO:0000256" key="7">
    <source>
        <dbReference type="ARBA" id="ARBA00022777"/>
    </source>
</evidence>
<keyword evidence="8" id="KW-0067">ATP-binding</keyword>
<dbReference type="GO" id="GO:0004856">
    <property type="term" value="F:D-xylulokinase activity"/>
    <property type="evidence" value="ECO:0007669"/>
    <property type="project" value="InterPro"/>
</dbReference>
<dbReference type="HAMAP" id="MF_02220">
    <property type="entry name" value="XylB"/>
    <property type="match status" value="1"/>
</dbReference>
<dbReference type="SUPFAM" id="SSF53067">
    <property type="entry name" value="Actin-like ATPase domain"/>
    <property type="match status" value="2"/>
</dbReference>
<dbReference type="GO" id="GO:0005524">
    <property type="term" value="F:ATP binding"/>
    <property type="evidence" value="ECO:0007669"/>
    <property type="project" value="UniProtKB-KW"/>
</dbReference>
<organism evidence="12 13">
    <name type="scientific">Astrephomene gubernaculifera</name>
    <dbReference type="NCBI Taxonomy" id="47775"/>
    <lineage>
        <taxon>Eukaryota</taxon>
        <taxon>Viridiplantae</taxon>
        <taxon>Chlorophyta</taxon>
        <taxon>core chlorophytes</taxon>
        <taxon>Chlorophyceae</taxon>
        <taxon>CS clade</taxon>
        <taxon>Chlamydomonadales</taxon>
        <taxon>Astrephomenaceae</taxon>
        <taxon>Astrephomene</taxon>
    </lineage>
</organism>
<keyword evidence="13" id="KW-1185">Reference proteome</keyword>
<accession>A0AAD3HNH3</accession>
<evidence type="ECO:0000259" key="10">
    <source>
        <dbReference type="Pfam" id="PF00370"/>
    </source>
</evidence>
<dbReference type="PANTHER" id="PTHR43095:SF5">
    <property type="entry name" value="XYLULOSE KINASE"/>
    <property type="match status" value="1"/>
</dbReference>
<keyword evidence="9" id="KW-0119">Carbohydrate metabolism</keyword>
<dbReference type="PROSITE" id="PS00933">
    <property type="entry name" value="FGGY_KINASES_1"/>
    <property type="match status" value="1"/>
</dbReference>
<dbReference type="CDD" id="cd07809">
    <property type="entry name" value="ASKHA_NBD_FGGY_BaXK-like"/>
    <property type="match status" value="1"/>
</dbReference>
<evidence type="ECO:0000256" key="2">
    <source>
        <dbReference type="ARBA" id="ARBA00009156"/>
    </source>
</evidence>
<comment type="pathway">
    <text evidence="1">Polyol metabolism; glycerol degradation via glycerol kinase pathway; sn-glycerol 3-phosphate from glycerol: step 1/1.</text>
</comment>
<keyword evidence="6" id="KW-0547">Nucleotide-binding</keyword>
<dbReference type="InterPro" id="IPR018484">
    <property type="entry name" value="FGGY_N"/>
</dbReference>
<comment type="similarity">
    <text evidence="2">Belongs to the FGGY kinase family.</text>
</comment>
<dbReference type="NCBIfam" id="TIGR01312">
    <property type="entry name" value="XylB"/>
    <property type="match status" value="1"/>
</dbReference>
<evidence type="ECO:0000259" key="11">
    <source>
        <dbReference type="Pfam" id="PF02782"/>
    </source>
</evidence>
<dbReference type="GO" id="GO:0005997">
    <property type="term" value="P:xylulose metabolic process"/>
    <property type="evidence" value="ECO:0007669"/>
    <property type="project" value="InterPro"/>
</dbReference>
<keyword evidence="7" id="KW-0418">Kinase</keyword>
<dbReference type="InterPro" id="IPR006000">
    <property type="entry name" value="Xylulokinase"/>
</dbReference>
<gene>
    <name evidence="12" type="ORF">Agub_g8839</name>
</gene>
<dbReference type="Pfam" id="PF02782">
    <property type="entry name" value="FGGY_C"/>
    <property type="match status" value="1"/>
</dbReference>
<evidence type="ECO:0000256" key="5">
    <source>
        <dbReference type="ARBA" id="ARBA00022679"/>
    </source>
</evidence>
<comment type="caution">
    <text evidence="12">The sequence shown here is derived from an EMBL/GenBank/DDBJ whole genome shotgun (WGS) entry which is preliminary data.</text>
</comment>
<dbReference type="InterPro" id="IPR018483">
    <property type="entry name" value="Carb_kinase_FGGY_CS"/>
</dbReference>
<dbReference type="Pfam" id="PF00370">
    <property type="entry name" value="FGGY_N"/>
    <property type="match status" value="1"/>
</dbReference>
<keyword evidence="4" id="KW-0859">Xylose metabolism</keyword>
<dbReference type="EC" id="2.7.1.30" evidence="3"/>
<evidence type="ECO:0000256" key="1">
    <source>
        <dbReference type="ARBA" id="ARBA00005190"/>
    </source>
</evidence>
<dbReference type="AlphaFoldDB" id="A0AAD3HNH3"/>
<dbReference type="GO" id="GO:0004370">
    <property type="term" value="F:glycerol kinase activity"/>
    <property type="evidence" value="ECO:0007669"/>
    <property type="project" value="UniProtKB-EC"/>
</dbReference>